<dbReference type="Proteomes" id="UP000326396">
    <property type="component" value="Linkage Group LG8"/>
</dbReference>
<dbReference type="AlphaFoldDB" id="A0A5N6LTT9"/>
<dbReference type="InterPro" id="IPR043502">
    <property type="entry name" value="DNA/RNA_pol_sf"/>
</dbReference>
<dbReference type="InterPro" id="IPR050951">
    <property type="entry name" value="Retrovirus_Pol_polyprotein"/>
</dbReference>
<evidence type="ECO:0000313" key="4">
    <source>
        <dbReference type="Proteomes" id="UP000326396"/>
    </source>
</evidence>
<proteinExistence type="predicted"/>
<dbReference type="FunFam" id="3.30.70.270:FF:000020">
    <property type="entry name" value="Transposon Tf2-6 polyprotein-like Protein"/>
    <property type="match status" value="1"/>
</dbReference>
<evidence type="ECO:0000256" key="1">
    <source>
        <dbReference type="ARBA" id="ARBA00023268"/>
    </source>
</evidence>
<comment type="caution">
    <text evidence="3">The sequence shown here is derived from an EMBL/GenBank/DDBJ whole genome shotgun (WGS) entry which is preliminary data.</text>
</comment>
<dbReference type="InterPro" id="IPR041577">
    <property type="entry name" value="RT_RNaseH_2"/>
</dbReference>
<dbReference type="GO" id="GO:0003824">
    <property type="term" value="F:catalytic activity"/>
    <property type="evidence" value="ECO:0007669"/>
    <property type="project" value="UniProtKB-KW"/>
</dbReference>
<accession>A0A5N6LTT9</accession>
<reference evidence="3 4" key="1">
    <citation type="submission" date="2019-05" db="EMBL/GenBank/DDBJ databases">
        <title>Mikania micrantha, genome provides insights into the molecular mechanism of rapid growth.</title>
        <authorList>
            <person name="Liu B."/>
        </authorList>
    </citation>
    <scope>NUCLEOTIDE SEQUENCE [LARGE SCALE GENOMIC DNA]</scope>
    <source>
        <strain evidence="3">NLD-2019</strain>
        <tissue evidence="3">Leaf</tissue>
    </source>
</reference>
<dbReference type="PANTHER" id="PTHR37984">
    <property type="entry name" value="PROTEIN CBG26694"/>
    <property type="match status" value="1"/>
</dbReference>
<dbReference type="Gene3D" id="3.30.70.270">
    <property type="match status" value="1"/>
</dbReference>
<organism evidence="3 4">
    <name type="scientific">Mikania micrantha</name>
    <name type="common">bitter vine</name>
    <dbReference type="NCBI Taxonomy" id="192012"/>
    <lineage>
        <taxon>Eukaryota</taxon>
        <taxon>Viridiplantae</taxon>
        <taxon>Streptophyta</taxon>
        <taxon>Embryophyta</taxon>
        <taxon>Tracheophyta</taxon>
        <taxon>Spermatophyta</taxon>
        <taxon>Magnoliopsida</taxon>
        <taxon>eudicotyledons</taxon>
        <taxon>Gunneridae</taxon>
        <taxon>Pentapetalae</taxon>
        <taxon>asterids</taxon>
        <taxon>campanulids</taxon>
        <taxon>Asterales</taxon>
        <taxon>Asteraceae</taxon>
        <taxon>Asteroideae</taxon>
        <taxon>Heliantheae alliance</taxon>
        <taxon>Eupatorieae</taxon>
        <taxon>Mikania</taxon>
    </lineage>
</organism>
<gene>
    <name evidence="3" type="ORF">E3N88_38383</name>
</gene>
<dbReference type="OrthoDB" id="2013610at2759"/>
<protein>
    <recommendedName>
        <fullName evidence="2">Reverse transcriptase/retrotransposon-derived protein RNase H-like domain-containing protein</fullName>
    </recommendedName>
</protein>
<keyword evidence="1" id="KW-0511">Multifunctional enzyme</keyword>
<dbReference type="EMBL" id="SZYD01000018">
    <property type="protein sequence ID" value="KAD2805006.1"/>
    <property type="molecule type" value="Genomic_DNA"/>
</dbReference>
<feature type="domain" description="Reverse transcriptase/retrotransposon-derived protein RNase H-like" evidence="2">
    <location>
        <begin position="175"/>
        <end position="253"/>
    </location>
</feature>
<evidence type="ECO:0000313" key="3">
    <source>
        <dbReference type="EMBL" id="KAD2805006.1"/>
    </source>
</evidence>
<dbReference type="Pfam" id="PF17919">
    <property type="entry name" value="RT_RNaseH_2"/>
    <property type="match status" value="1"/>
</dbReference>
<sequence>MWKTNQNSCTVDGVRLTPTSTSMRHTHQHLNCIIESVGEEVKGDQGVRGFGSVSETLFFQPVGVDRKLRPVVRSALSLVPEKPLPATFQALMNSESKCSFAGTTIEYLGHVISGKGVQTDPPKICAIQQWAVPTNLKQLRGFLGLAGYYRRFIKAFGVMARPLTDLLKKDSFKCNEEAQVAFEILKQAFTTAPVLALPGFSKEFVVETDASSKGLGAVLMQEGHPIAFISKALSTRQQSSSVYEKELLAILMAKVTTPLQQTCLAKLMGYNYDIAHKNGSENVAVDGLSRMNGLAIFEMGISLIDPVLLTRIKQSWENDDQLKSIMAKIEEGQQVEPVFTAFAVFSA</sequence>
<dbReference type="SUPFAM" id="SSF56672">
    <property type="entry name" value="DNA/RNA polymerases"/>
    <property type="match status" value="1"/>
</dbReference>
<dbReference type="InterPro" id="IPR043128">
    <property type="entry name" value="Rev_trsase/Diguanyl_cyclase"/>
</dbReference>
<name>A0A5N6LTT9_9ASTR</name>
<keyword evidence="4" id="KW-1185">Reference proteome</keyword>
<evidence type="ECO:0000259" key="2">
    <source>
        <dbReference type="Pfam" id="PF17919"/>
    </source>
</evidence>
<dbReference type="PANTHER" id="PTHR37984:SF5">
    <property type="entry name" value="PROTEIN NYNRIN-LIKE"/>
    <property type="match status" value="1"/>
</dbReference>